<dbReference type="Gene3D" id="1.20.5.4130">
    <property type="match status" value="1"/>
</dbReference>
<reference evidence="7 8" key="1">
    <citation type="submission" date="2019-07" db="EMBL/GenBank/DDBJ databases">
        <title>De Novo Assembly of kiwifruit Actinidia rufa.</title>
        <authorList>
            <person name="Sugita-Konishi S."/>
            <person name="Sato K."/>
            <person name="Mori E."/>
            <person name="Abe Y."/>
            <person name="Kisaki G."/>
            <person name="Hamano K."/>
            <person name="Suezawa K."/>
            <person name="Otani M."/>
            <person name="Fukuda T."/>
            <person name="Manabe T."/>
            <person name="Gomi K."/>
            <person name="Tabuchi M."/>
            <person name="Akimitsu K."/>
            <person name="Kataoka I."/>
        </authorList>
    </citation>
    <scope>NUCLEOTIDE SEQUENCE [LARGE SCALE GENOMIC DNA]</scope>
    <source>
        <strain evidence="8">cv. Fuchu</strain>
    </source>
</reference>
<gene>
    <name evidence="7" type="ORF">Acr_03g0015270</name>
</gene>
<feature type="compositionally biased region" description="Gly residues" evidence="5">
    <location>
        <begin position="95"/>
        <end position="111"/>
    </location>
</feature>
<feature type="compositionally biased region" description="Gly residues" evidence="5">
    <location>
        <begin position="118"/>
        <end position="148"/>
    </location>
</feature>
<evidence type="ECO:0000313" key="8">
    <source>
        <dbReference type="Proteomes" id="UP000585474"/>
    </source>
</evidence>
<evidence type="ECO:0000256" key="3">
    <source>
        <dbReference type="ARBA" id="ARBA00022821"/>
    </source>
</evidence>
<dbReference type="OrthoDB" id="3027644at2759"/>
<dbReference type="EMBL" id="BJWL01000003">
    <property type="protein sequence ID" value="GFY84753.1"/>
    <property type="molecule type" value="Genomic_DNA"/>
</dbReference>
<dbReference type="InterPro" id="IPR041118">
    <property type="entry name" value="Rx_N"/>
</dbReference>
<dbReference type="Proteomes" id="UP000585474">
    <property type="component" value="Unassembled WGS sequence"/>
</dbReference>
<keyword evidence="4" id="KW-0175">Coiled coil</keyword>
<evidence type="ECO:0000259" key="6">
    <source>
        <dbReference type="Pfam" id="PF18052"/>
    </source>
</evidence>
<evidence type="ECO:0000256" key="2">
    <source>
        <dbReference type="ARBA" id="ARBA00022741"/>
    </source>
</evidence>
<dbReference type="AlphaFoldDB" id="A0A7J0EE67"/>
<evidence type="ECO:0000256" key="1">
    <source>
        <dbReference type="ARBA" id="ARBA00022737"/>
    </source>
</evidence>
<evidence type="ECO:0000313" key="7">
    <source>
        <dbReference type="EMBL" id="GFY84753.1"/>
    </source>
</evidence>
<keyword evidence="2" id="KW-0547">Nucleotide-binding</keyword>
<feature type="coiled-coil region" evidence="4">
    <location>
        <begin position="10"/>
        <end position="37"/>
    </location>
</feature>
<keyword evidence="8" id="KW-1185">Reference proteome</keyword>
<feature type="region of interest" description="Disordered" evidence="5">
    <location>
        <begin position="83"/>
        <end position="165"/>
    </location>
</feature>
<sequence length="180" mass="18274">MADPVITFLLENLTRILSEEADLLSGVEEEVKSLESQLKLTQSYIRDFRPRRNDQTINVEFINQVSTTTKIYQNLEVVFELNGGGDSGGDRSNDNGGGVRDGGGGVANGGDGVRDGGDGGGGYCSSGSSGRDGGGSVGGGDGDYGGGDSVVVVRDGSGGGDGGCRDVARVAAAAETCTRE</sequence>
<organism evidence="7 8">
    <name type="scientific">Actinidia rufa</name>
    <dbReference type="NCBI Taxonomy" id="165716"/>
    <lineage>
        <taxon>Eukaryota</taxon>
        <taxon>Viridiplantae</taxon>
        <taxon>Streptophyta</taxon>
        <taxon>Embryophyta</taxon>
        <taxon>Tracheophyta</taxon>
        <taxon>Spermatophyta</taxon>
        <taxon>Magnoliopsida</taxon>
        <taxon>eudicotyledons</taxon>
        <taxon>Gunneridae</taxon>
        <taxon>Pentapetalae</taxon>
        <taxon>asterids</taxon>
        <taxon>Ericales</taxon>
        <taxon>Actinidiaceae</taxon>
        <taxon>Actinidia</taxon>
    </lineage>
</organism>
<name>A0A7J0EE67_9ERIC</name>
<dbReference type="GO" id="GO:0000166">
    <property type="term" value="F:nucleotide binding"/>
    <property type="evidence" value="ECO:0007669"/>
    <property type="project" value="UniProtKB-KW"/>
</dbReference>
<feature type="domain" description="Disease resistance N-terminal" evidence="6">
    <location>
        <begin position="5"/>
        <end position="53"/>
    </location>
</feature>
<dbReference type="GO" id="GO:0006952">
    <property type="term" value="P:defense response"/>
    <property type="evidence" value="ECO:0007669"/>
    <property type="project" value="UniProtKB-KW"/>
</dbReference>
<accession>A0A7J0EE67</accession>
<keyword evidence="3" id="KW-0611">Plant defense</keyword>
<protein>
    <recommendedName>
        <fullName evidence="6">Disease resistance N-terminal domain-containing protein</fullName>
    </recommendedName>
</protein>
<proteinExistence type="predicted"/>
<dbReference type="Pfam" id="PF18052">
    <property type="entry name" value="Rx_N"/>
    <property type="match status" value="1"/>
</dbReference>
<comment type="caution">
    <text evidence="7">The sequence shown here is derived from an EMBL/GenBank/DDBJ whole genome shotgun (WGS) entry which is preliminary data.</text>
</comment>
<evidence type="ECO:0000256" key="4">
    <source>
        <dbReference type="SAM" id="Coils"/>
    </source>
</evidence>
<evidence type="ECO:0000256" key="5">
    <source>
        <dbReference type="SAM" id="MobiDB-lite"/>
    </source>
</evidence>
<keyword evidence="1" id="KW-0677">Repeat</keyword>